<evidence type="ECO:0000256" key="1">
    <source>
        <dbReference type="ARBA" id="ARBA00022723"/>
    </source>
</evidence>
<dbReference type="GO" id="GO:0043565">
    <property type="term" value="F:sequence-specific DNA binding"/>
    <property type="evidence" value="ECO:0007669"/>
    <property type="project" value="InterPro"/>
</dbReference>
<feature type="region of interest" description="Disordered" evidence="7">
    <location>
        <begin position="252"/>
        <end position="273"/>
    </location>
</feature>
<dbReference type="InterPro" id="IPR000679">
    <property type="entry name" value="Znf_GATA"/>
</dbReference>
<name>A0AAW0CNI3_9AGAR</name>
<dbReference type="EMBL" id="JAYKXP010000035">
    <property type="protein sequence ID" value="KAK7040897.1"/>
    <property type="molecule type" value="Genomic_DNA"/>
</dbReference>
<feature type="domain" description="PAS" evidence="8">
    <location>
        <begin position="35"/>
        <end position="98"/>
    </location>
</feature>
<keyword evidence="1" id="KW-0479">Metal-binding</keyword>
<proteinExistence type="predicted"/>
<evidence type="ECO:0000256" key="5">
    <source>
        <dbReference type="ARBA" id="ARBA00023163"/>
    </source>
</evidence>
<keyword evidence="4" id="KW-0805">Transcription regulation</keyword>
<dbReference type="CDD" id="cd00130">
    <property type="entry name" value="PAS"/>
    <property type="match status" value="1"/>
</dbReference>
<gene>
    <name evidence="10" type="primary">wc2</name>
    <name evidence="10" type="ORF">VNI00_009493</name>
</gene>
<accession>A0AAW0CNI3</accession>
<evidence type="ECO:0000256" key="2">
    <source>
        <dbReference type="ARBA" id="ARBA00022771"/>
    </source>
</evidence>
<dbReference type="SUPFAM" id="SSF55785">
    <property type="entry name" value="PYP-like sensor domain (PAS domain)"/>
    <property type="match status" value="1"/>
</dbReference>
<feature type="region of interest" description="Disordered" evidence="7">
    <location>
        <begin position="313"/>
        <end position="338"/>
    </location>
</feature>
<organism evidence="10 11">
    <name type="scientific">Paramarasmius palmivorus</name>
    <dbReference type="NCBI Taxonomy" id="297713"/>
    <lineage>
        <taxon>Eukaryota</taxon>
        <taxon>Fungi</taxon>
        <taxon>Dikarya</taxon>
        <taxon>Basidiomycota</taxon>
        <taxon>Agaricomycotina</taxon>
        <taxon>Agaricomycetes</taxon>
        <taxon>Agaricomycetidae</taxon>
        <taxon>Agaricales</taxon>
        <taxon>Marasmiineae</taxon>
        <taxon>Marasmiaceae</taxon>
        <taxon>Paramarasmius</taxon>
    </lineage>
</organism>
<dbReference type="PANTHER" id="PTHR47172:SF24">
    <property type="entry name" value="GATA ZINC FINGER DOMAIN-CONTAINING PROTEIN 14-RELATED"/>
    <property type="match status" value="1"/>
</dbReference>
<evidence type="ECO:0000256" key="4">
    <source>
        <dbReference type="ARBA" id="ARBA00023015"/>
    </source>
</evidence>
<dbReference type="Proteomes" id="UP001383192">
    <property type="component" value="Unassembled WGS sequence"/>
</dbReference>
<dbReference type="PROSITE" id="PS00344">
    <property type="entry name" value="GATA_ZN_FINGER_1"/>
    <property type="match status" value="1"/>
</dbReference>
<evidence type="ECO:0000259" key="9">
    <source>
        <dbReference type="PROSITE" id="PS50114"/>
    </source>
</evidence>
<keyword evidence="11" id="KW-1185">Reference proteome</keyword>
<dbReference type="CDD" id="cd00202">
    <property type="entry name" value="ZnF_GATA"/>
    <property type="match status" value="1"/>
</dbReference>
<dbReference type="GO" id="GO:0008270">
    <property type="term" value="F:zinc ion binding"/>
    <property type="evidence" value="ECO:0007669"/>
    <property type="project" value="UniProtKB-KW"/>
</dbReference>
<keyword evidence="3" id="KW-0862">Zinc</keyword>
<dbReference type="SMART" id="SM00401">
    <property type="entry name" value="ZnF_GATA"/>
    <property type="match status" value="1"/>
</dbReference>
<dbReference type="InterPro" id="IPR013088">
    <property type="entry name" value="Znf_NHR/GATA"/>
</dbReference>
<feature type="domain" description="GATA-type" evidence="9">
    <location>
        <begin position="282"/>
        <end position="309"/>
    </location>
</feature>
<evidence type="ECO:0000259" key="8">
    <source>
        <dbReference type="PROSITE" id="PS50112"/>
    </source>
</evidence>
<dbReference type="PANTHER" id="PTHR47172">
    <property type="entry name" value="OS01G0976800 PROTEIN"/>
    <property type="match status" value="1"/>
</dbReference>
<dbReference type="InterPro" id="IPR000014">
    <property type="entry name" value="PAS"/>
</dbReference>
<dbReference type="PROSITE" id="PS50114">
    <property type="entry name" value="GATA_ZN_FINGER_2"/>
    <property type="match status" value="1"/>
</dbReference>
<evidence type="ECO:0000313" key="10">
    <source>
        <dbReference type="EMBL" id="KAK7040897.1"/>
    </source>
</evidence>
<keyword evidence="5" id="KW-0804">Transcription</keyword>
<dbReference type="PROSITE" id="PS50112">
    <property type="entry name" value="PAS"/>
    <property type="match status" value="1"/>
</dbReference>
<dbReference type="SUPFAM" id="SSF57716">
    <property type="entry name" value="Glucocorticoid receptor-like (DNA-binding domain)"/>
    <property type="match status" value="1"/>
</dbReference>
<dbReference type="AlphaFoldDB" id="A0AAW0CNI3"/>
<evidence type="ECO:0000313" key="11">
    <source>
        <dbReference type="Proteomes" id="UP001383192"/>
    </source>
</evidence>
<dbReference type="GO" id="GO:0006355">
    <property type="term" value="P:regulation of DNA-templated transcription"/>
    <property type="evidence" value="ECO:0007669"/>
    <property type="project" value="InterPro"/>
</dbReference>
<comment type="caution">
    <text evidence="10">The sequence shown here is derived from an EMBL/GenBank/DDBJ whole genome shotgun (WGS) entry which is preliminary data.</text>
</comment>
<evidence type="ECO:0000256" key="3">
    <source>
        <dbReference type="ARBA" id="ARBA00022833"/>
    </source>
</evidence>
<sequence length="338" mass="35896">MSAPSTSTHPISSSPSTNNGTFEFTKRKRWADLLVTEIADANLFILSSSFRILYCGGAVTELLGWREVDIVDHDFGDIVSSDDQNHFRACFDDSIRRRSELITYVRLRCNTPAVTFPYSPVKEVLFEVKGYPKFVNTSSMGSVGGAGNEAFFFALAKPYLSRNTAMLNTVLDLQLEHEHLQRKLRALKLQCATSSTMGLTSILSSNGSSSGIYTSTGMDTFDKGKGVGMGGVGAGIGRGSFDAGTGSVGVGAGSAGGAAEDEEDGGKRKKPKKSHGVEQYVCVTCGRTDSPEWRKGPLGPKTLCNACGLRWAKQQRKTDDVPVATSGTSGGGDGGEGS</sequence>
<reference evidence="10 11" key="1">
    <citation type="submission" date="2024-01" db="EMBL/GenBank/DDBJ databases">
        <title>A draft genome for a cacao thread blight-causing isolate of Paramarasmius palmivorus.</title>
        <authorList>
            <person name="Baruah I.K."/>
            <person name="Bukari Y."/>
            <person name="Amoako-Attah I."/>
            <person name="Meinhardt L.W."/>
            <person name="Bailey B.A."/>
            <person name="Cohen S.P."/>
        </authorList>
    </citation>
    <scope>NUCLEOTIDE SEQUENCE [LARGE SCALE GENOMIC DNA]</scope>
    <source>
        <strain evidence="10 11">GH-12</strain>
    </source>
</reference>
<dbReference type="InterPro" id="IPR035965">
    <property type="entry name" value="PAS-like_dom_sf"/>
</dbReference>
<keyword evidence="2 6" id="KW-0863">Zinc-finger</keyword>
<feature type="compositionally biased region" description="Low complexity" evidence="7">
    <location>
        <begin position="1"/>
        <end position="17"/>
    </location>
</feature>
<dbReference type="Gene3D" id="3.30.50.10">
    <property type="entry name" value="Erythroid Transcription Factor GATA-1, subunit A"/>
    <property type="match status" value="1"/>
</dbReference>
<feature type="region of interest" description="Disordered" evidence="7">
    <location>
        <begin position="1"/>
        <end position="20"/>
    </location>
</feature>
<dbReference type="SMART" id="SM00091">
    <property type="entry name" value="PAS"/>
    <property type="match status" value="1"/>
</dbReference>
<dbReference type="Pfam" id="PF00320">
    <property type="entry name" value="GATA"/>
    <property type="match status" value="1"/>
</dbReference>
<evidence type="ECO:0000256" key="6">
    <source>
        <dbReference type="PROSITE-ProRule" id="PRU00094"/>
    </source>
</evidence>
<feature type="compositionally biased region" description="Gly residues" evidence="7">
    <location>
        <begin position="328"/>
        <end position="338"/>
    </location>
</feature>
<evidence type="ECO:0000256" key="7">
    <source>
        <dbReference type="SAM" id="MobiDB-lite"/>
    </source>
</evidence>
<protein>
    <submittedName>
        <fullName evidence="10">White collar 2 type of transcription factor</fullName>
    </submittedName>
</protein>
<dbReference type="Gene3D" id="3.30.450.20">
    <property type="entry name" value="PAS domain"/>
    <property type="match status" value="1"/>
</dbReference>